<dbReference type="InterPro" id="IPR006058">
    <property type="entry name" value="2Fe2S_fd_BS"/>
</dbReference>
<evidence type="ECO:0000256" key="7">
    <source>
        <dbReference type="SAM" id="MobiDB-lite"/>
    </source>
</evidence>
<comment type="caution">
    <text evidence="9">The sequence shown here is derived from an EMBL/GenBank/DDBJ whole genome shotgun (WGS) entry which is preliminary data.</text>
</comment>
<keyword evidence="4" id="KW-0408">Iron</keyword>
<dbReference type="CDD" id="cd00207">
    <property type="entry name" value="fer2"/>
    <property type="match status" value="1"/>
</dbReference>
<reference evidence="9" key="2">
    <citation type="submission" date="2020-09" db="EMBL/GenBank/DDBJ databases">
        <authorList>
            <person name="Sun Q."/>
            <person name="Zhou Y."/>
        </authorList>
    </citation>
    <scope>NUCLEOTIDE SEQUENCE</scope>
    <source>
        <strain evidence="9">CGMCC 4.3508</strain>
    </source>
</reference>
<dbReference type="InterPro" id="IPR036010">
    <property type="entry name" value="2Fe-2S_ferredoxin-like_sf"/>
</dbReference>
<evidence type="ECO:0000256" key="1">
    <source>
        <dbReference type="ARBA" id="ARBA00022714"/>
    </source>
</evidence>
<organism evidence="9 10">
    <name type="scientific">Nocardia jinanensis</name>
    <dbReference type="NCBI Taxonomy" id="382504"/>
    <lineage>
        <taxon>Bacteria</taxon>
        <taxon>Bacillati</taxon>
        <taxon>Actinomycetota</taxon>
        <taxon>Actinomycetes</taxon>
        <taxon>Mycobacteriales</taxon>
        <taxon>Nocardiaceae</taxon>
        <taxon>Nocardia</taxon>
    </lineage>
</organism>
<dbReference type="GO" id="GO:0051537">
    <property type="term" value="F:2 iron, 2 sulfur cluster binding"/>
    <property type="evidence" value="ECO:0007669"/>
    <property type="project" value="UniProtKB-KW"/>
</dbReference>
<dbReference type="Gene3D" id="1.10.150.120">
    <property type="entry name" value="[2Fe-2S]-binding domain"/>
    <property type="match status" value="1"/>
</dbReference>
<evidence type="ECO:0000313" key="9">
    <source>
        <dbReference type="EMBL" id="GGL13894.1"/>
    </source>
</evidence>
<dbReference type="PROSITE" id="PS00197">
    <property type="entry name" value="2FE2S_FER_1"/>
    <property type="match status" value="1"/>
</dbReference>
<dbReference type="Pfam" id="PF00111">
    <property type="entry name" value="Fer2"/>
    <property type="match status" value="1"/>
</dbReference>
<dbReference type="GO" id="GO:0016491">
    <property type="term" value="F:oxidoreductase activity"/>
    <property type="evidence" value="ECO:0007669"/>
    <property type="project" value="UniProtKB-KW"/>
</dbReference>
<evidence type="ECO:0000256" key="6">
    <source>
        <dbReference type="ARBA" id="ARBA00060707"/>
    </source>
</evidence>
<sequence>MRIELTVNGERVAIDIEPRKTLADALREDLGLTGTHLGCEHGVCGACTVLVDGGPVRACLMFAVQADGSSVTTVEGMAADDGTLHPLQRAFCDRHGLQCGFCTPGMLMSALDLLHREVEPTRERIREEMSGNICRCTGYIGIVDAVEEAAAEMNRTGREPFREGTAAEREGSAQGSRSGTQAEVAAGPEPSSPA</sequence>
<feature type="compositionally biased region" description="Basic and acidic residues" evidence="7">
    <location>
        <begin position="155"/>
        <end position="171"/>
    </location>
</feature>
<keyword evidence="3" id="KW-0560">Oxidoreductase</keyword>
<dbReference type="PROSITE" id="PS51085">
    <property type="entry name" value="2FE2S_FER_2"/>
    <property type="match status" value="1"/>
</dbReference>
<dbReference type="EMBL" id="BMMH01000005">
    <property type="protein sequence ID" value="GGL13894.1"/>
    <property type="molecule type" value="Genomic_DNA"/>
</dbReference>
<reference evidence="9" key="1">
    <citation type="journal article" date="2014" name="Int. J. Syst. Evol. Microbiol.">
        <title>Complete genome sequence of Corynebacterium casei LMG S-19264T (=DSM 44701T), isolated from a smear-ripened cheese.</title>
        <authorList>
            <consortium name="US DOE Joint Genome Institute (JGI-PGF)"/>
            <person name="Walter F."/>
            <person name="Albersmeier A."/>
            <person name="Kalinowski J."/>
            <person name="Ruckert C."/>
        </authorList>
    </citation>
    <scope>NUCLEOTIDE SEQUENCE</scope>
    <source>
        <strain evidence="9">CGMCC 4.3508</strain>
    </source>
</reference>
<dbReference type="GO" id="GO:0046872">
    <property type="term" value="F:metal ion binding"/>
    <property type="evidence" value="ECO:0007669"/>
    <property type="project" value="UniProtKB-KW"/>
</dbReference>
<dbReference type="Gene3D" id="3.10.20.30">
    <property type="match status" value="1"/>
</dbReference>
<dbReference type="Pfam" id="PF01799">
    <property type="entry name" value="Fer2_2"/>
    <property type="match status" value="1"/>
</dbReference>
<protein>
    <submittedName>
        <fullName evidence="9">(2Fe-2S)-binding protein</fullName>
    </submittedName>
</protein>
<gene>
    <name evidence="9" type="ORF">GCM10011588_30460</name>
</gene>
<keyword evidence="2" id="KW-0479">Metal-binding</keyword>
<dbReference type="InterPro" id="IPR036884">
    <property type="entry name" value="2Fe-2S-bd_dom_sf"/>
</dbReference>
<keyword evidence="10" id="KW-1185">Reference proteome</keyword>
<dbReference type="PANTHER" id="PTHR44379">
    <property type="entry name" value="OXIDOREDUCTASE WITH IRON-SULFUR SUBUNIT"/>
    <property type="match status" value="1"/>
</dbReference>
<comment type="pathway">
    <text evidence="6">Alkaloid degradation; nicotine degradation.</text>
</comment>
<dbReference type="InterPro" id="IPR051452">
    <property type="entry name" value="Diverse_Oxidoreductases"/>
</dbReference>
<dbReference type="SUPFAM" id="SSF47741">
    <property type="entry name" value="CO dehydrogenase ISP C-domain like"/>
    <property type="match status" value="1"/>
</dbReference>
<dbReference type="FunFam" id="3.10.20.30:FF:000020">
    <property type="entry name" value="Xanthine dehydrogenase iron-sulfur subunit"/>
    <property type="match status" value="1"/>
</dbReference>
<dbReference type="PANTHER" id="PTHR44379:SF8">
    <property type="entry name" value="XANTHINE DEHYDROGENASE IRON-SULFUR-BINDING SUBUNIT XDHC-RELATED"/>
    <property type="match status" value="1"/>
</dbReference>
<dbReference type="InterPro" id="IPR001041">
    <property type="entry name" value="2Fe-2S_ferredoxin-type"/>
</dbReference>
<accession>A0A917VTY5</accession>
<proteinExistence type="predicted"/>
<dbReference type="SUPFAM" id="SSF54292">
    <property type="entry name" value="2Fe-2S ferredoxin-like"/>
    <property type="match status" value="1"/>
</dbReference>
<dbReference type="FunFam" id="1.10.150.120:FF:000003">
    <property type="entry name" value="Carbon monoxide dehydrogenase, small subunit"/>
    <property type="match status" value="1"/>
</dbReference>
<evidence type="ECO:0000256" key="5">
    <source>
        <dbReference type="ARBA" id="ARBA00023014"/>
    </source>
</evidence>
<evidence type="ECO:0000313" key="10">
    <source>
        <dbReference type="Proteomes" id="UP000638263"/>
    </source>
</evidence>
<evidence type="ECO:0000256" key="2">
    <source>
        <dbReference type="ARBA" id="ARBA00022723"/>
    </source>
</evidence>
<dbReference type="InterPro" id="IPR012675">
    <property type="entry name" value="Beta-grasp_dom_sf"/>
</dbReference>
<feature type="region of interest" description="Disordered" evidence="7">
    <location>
        <begin position="153"/>
        <end position="194"/>
    </location>
</feature>
<evidence type="ECO:0000259" key="8">
    <source>
        <dbReference type="PROSITE" id="PS51085"/>
    </source>
</evidence>
<keyword evidence="1" id="KW-0001">2Fe-2S</keyword>
<dbReference type="Proteomes" id="UP000638263">
    <property type="component" value="Unassembled WGS sequence"/>
</dbReference>
<dbReference type="InterPro" id="IPR002888">
    <property type="entry name" value="2Fe-2S-bd"/>
</dbReference>
<name>A0A917VTY5_9NOCA</name>
<keyword evidence="5" id="KW-0411">Iron-sulfur</keyword>
<dbReference type="RefSeq" id="WP_189094291.1">
    <property type="nucleotide sequence ID" value="NZ_BMMH01000005.1"/>
</dbReference>
<feature type="domain" description="2Fe-2S ferredoxin-type" evidence="8">
    <location>
        <begin position="1"/>
        <end position="77"/>
    </location>
</feature>
<evidence type="ECO:0000256" key="3">
    <source>
        <dbReference type="ARBA" id="ARBA00023002"/>
    </source>
</evidence>
<dbReference type="AlphaFoldDB" id="A0A917VTY5"/>
<evidence type="ECO:0000256" key="4">
    <source>
        <dbReference type="ARBA" id="ARBA00023004"/>
    </source>
</evidence>